<proteinExistence type="predicted"/>
<feature type="transmembrane region" description="Helical" evidence="1">
    <location>
        <begin position="131"/>
        <end position="151"/>
    </location>
</feature>
<sequence>MKYALEHTGGRTLPVDPAIYLKAIKARLACAQAQGARSIWIDHRDGLWHGKATHTALISALELLTAEGYGLSWDEMRGIQVLRLDVDPKVYLAPAAVRRALGLVETWDTTPFKAPGPVAAPVSHSSQVGDYLLFIVLIVFFGSLPFTLARVMGDPTPRLWMLVLYYLVFGRTLYTWCSVLVQGIWAAERSRRHTPPA</sequence>
<evidence type="ECO:0000256" key="1">
    <source>
        <dbReference type="SAM" id="Phobius"/>
    </source>
</evidence>
<gene>
    <name evidence="2" type="ORF">OMP44_15645</name>
</gene>
<protein>
    <submittedName>
        <fullName evidence="2">Uncharacterized protein</fullName>
    </submittedName>
</protein>
<accession>A0ABT6IJ67</accession>
<name>A0ABT6IJ67_9PSED</name>
<evidence type="ECO:0000313" key="3">
    <source>
        <dbReference type="Proteomes" id="UP001157461"/>
    </source>
</evidence>
<organism evidence="2 3">
    <name type="scientific">Pseudomonas flavocrustae</name>
    <dbReference type="NCBI Taxonomy" id="2991719"/>
    <lineage>
        <taxon>Bacteria</taxon>
        <taxon>Pseudomonadati</taxon>
        <taxon>Pseudomonadota</taxon>
        <taxon>Gammaproteobacteria</taxon>
        <taxon>Pseudomonadales</taxon>
        <taxon>Pseudomonadaceae</taxon>
        <taxon>Pseudomonas</taxon>
    </lineage>
</organism>
<keyword evidence="3" id="KW-1185">Reference proteome</keyword>
<evidence type="ECO:0000313" key="2">
    <source>
        <dbReference type="EMBL" id="MDH4764323.1"/>
    </source>
</evidence>
<keyword evidence="1" id="KW-1133">Transmembrane helix</keyword>
<comment type="caution">
    <text evidence="2">The sequence shown here is derived from an EMBL/GenBank/DDBJ whole genome shotgun (WGS) entry which is preliminary data.</text>
</comment>
<dbReference type="RefSeq" id="WP_280309535.1">
    <property type="nucleotide sequence ID" value="NZ_JAPDIQ010000006.1"/>
</dbReference>
<dbReference type="Proteomes" id="UP001157461">
    <property type="component" value="Unassembled WGS sequence"/>
</dbReference>
<keyword evidence="1" id="KW-0472">Membrane</keyword>
<dbReference type="EMBL" id="JAPDIQ010000006">
    <property type="protein sequence ID" value="MDH4764323.1"/>
    <property type="molecule type" value="Genomic_DNA"/>
</dbReference>
<feature type="transmembrane region" description="Helical" evidence="1">
    <location>
        <begin position="163"/>
        <end position="187"/>
    </location>
</feature>
<reference evidence="2 3" key="1">
    <citation type="submission" date="2022-10" db="EMBL/GenBank/DDBJ databases">
        <title>A novel Pseudomonas species, isolated from Passiflora incarnata leaves.</title>
        <authorList>
            <person name="Cueva-Yesquen L.G."/>
            <person name="Fantinatti-Garboggini F."/>
        </authorList>
    </citation>
    <scope>NUCLEOTIDE SEQUENCE [LARGE SCALE GENOMIC DNA]</scope>
    <source>
        <strain evidence="2 3">CBMAI 2609</strain>
    </source>
</reference>
<keyword evidence="1" id="KW-0812">Transmembrane</keyword>